<feature type="domain" description="NIPSNAP" evidence="1">
    <location>
        <begin position="6"/>
        <end position="103"/>
    </location>
</feature>
<gene>
    <name evidence="2" type="ORF">J2X15_004200</name>
</gene>
<evidence type="ECO:0000313" key="2">
    <source>
        <dbReference type="EMBL" id="MDR7308877.1"/>
    </source>
</evidence>
<organism evidence="2 3">
    <name type="scientific">Rhodoferax saidenbachensis</name>
    <dbReference type="NCBI Taxonomy" id="1484693"/>
    <lineage>
        <taxon>Bacteria</taxon>
        <taxon>Pseudomonadati</taxon>
        <taxon>Pseudomonadota</taxon>
        <taxon>Betaproteobacteria</taxon>
        <taxon>Burkholderiales</taxon>
        <taxon>Comamonadaceae</taxon>
        <taxon>Rhodoferax</taxon>
    </lineage>
</organism>
<dbReference type="SUPFAM" id="SSF54909">
    <property type="entry name" value="Dimeric alpha+beta barrel"/>
    <property type="match status" value="1"/>
</dbReference>
<dbReference type="InterPro" id="IPR012577">
    <property type="entry name" value="NIPSNAP"/>
</dbReference>
<proteinExistence type="predicted"/>
<sequence>MTITCFIRYEIDPFQKDQFTAYANNWARIIPRLGGHLLGYFVPHEGSNYEAWGLISFPSLAAYEAYRQRLRVDDEAQANFAFAQRERFILKEERTFPQPVPASYLQAPTGYVEAA</sequence>
<protein>
    <recommendedName>
        <fullName evidence="1">NIPSNAP domain-containing protein</fullName>
    </recommendedName>
</protein>
<keyword evidence="3" id="KW-1185">Reference proteome</keyword>
<dbReference type="RefSeq" id="WP_310346857.1">
    <property type="nucleotide sequence ID" value="NZ_JAVDXO010000015.1"/>
</dbReference>
<accession>A0ABU1ZTK7</accession>
<evidence type="ECO:0000313" key="3">
    <source>
        <dbReference type="Proteomes" id="UP001268089"/>
    </source>
</evidence>
<dbReference type="Pfam" id="PF07978">
    <property type="entry name" value="NIPSNAP"/>
    <property type="match status" value="1"/>
</dbReference>
<comment type="caution">
    <text evidence="2">The sequence shown here is derived from an EMBL/GenBank/DDBJ whole genome shotgun (WGS) entry which is preliminary data.</text>
</comment>
<evidence type="ECO:0000259" key="1">
    <source>
        <dbReference type="Pfam" id="PF07978"/>
    </source>
</evidence>
<reference evidence="2 3" key="1">
    <citation type="submission" date="2023-07" db="EMBL/GenBank/DDBJ databases">
        <title>Sorghum-associated microbial communities from plants grown in Nebraska, USA.</title>
        <authorList>
            <person name="Schachtman D."/>
        </authorList>
    </citation>
    <scope>NUCLEOTIDE SEQUENCE [LARGE SCALE GENOMIC DNA]</scope>
    <source>
        <strain evidence="2 3">BE308</strain>
    </source>
</reference>
<name>A0ABU1ZTK7_9BURK</name>
<dbReference type="Proteomes" id="UP001268089">
    <property type="component" value="Unassembled WGS sequence"/>
</dbReference>
<dbReference type="Gene3D" id="3.30.70.100">
    <property type="match status" value="1"/>
</dbReference>
<dbReference type="EMBL" id="JAVDXO010000015">
    <property type="protein sequence ID" value="MDR7308877.1"/>
    <property type="molecule type" value="Genomic_DNA"/>
</dbReference>
<dbReference type="InterPro" id="IPR011008">
    <property type="entry name" value="Dimeric_a/b-barrel"/>
</dbReference>